<keyword evidence="1" id="KW-0472">Membrane</keyword>
<accession>A0A9Q4KTI4</accession>
<keyword evidence="1" id="KW-1133">Transmembrane helix</keyword>
<dbReference type="EMBL" id="JAKELO010000002">
    <property type="protein sequence ID" value="MDE4907717.1"/>
    <property type="molecule type" value="Genomic_DNA"/>
</dbReference>
<keyword evidence="3" id="KW-1185">Reference proteome</keyword>
<evidence type="ECO:0000256" key="1">
    <source>
        <dbReference type="SAM" id="Phobius"/>
    </source>
</evidence>
<dbReference type="AlphaFoldDB" id="A0A9Q4KTI4"/>
<feature type="transmembrane region" description="Helical" evidence="1">
    <location>
        <begin position="12"/>
        <end position="35"/>
    </location>
</feature>
<sequence>MKWYNYVGSGMALFVAFATVGSAIIVGGVSLRFVLSYENKLGVLWSNTPESLTSGT</sequence>
<reference evidence="2" key="1">
    <citation type="submission" date="2022-01" db="EMBL/GenBank/DDBJ databases">
        <title>Draft genome of Methanogenium marinum DSM 15558.</title>
        <authorList>
            <person name="Chen S.-C."/>
            <person name="You Y.-T."/>
        </authorList>
    </citation>
    <scope>NUCLEOTIDE SEQUENCE</scope>
    <source>
        <strain evidence="2">DSM 15558</strain>
    </source>
</reference>
<evidence type="ECO:0000313" key="3">
    <source>
        <dbReference type="Proteomes" id="UP001143747"/>
    </source>
</evidence>
<comment type="caution">
    <text evidence="2">The sequence shown here is derived from an EMBL/GenBank/DDBJ whole genome shotgun (WGS) entry which is preliminary data.</text>
</comment>
<gene>
    <name evidence="2" type="ORF">L0665_03710</name>
</gene>
<dbReference type="Proteomes" id="UP001143747">
    <property type="component" value="Unassembled WGS sequence"/>
</dbReference>
<dbReference type="RefSeq" id="WP_274924365.1">
    <property type="nucleotide sequence ID" value="NZ_JAKELO010000002.1"/>
</dbReference>
<proteinExistence type="predicted"/>
<evidence type="ECO:0000313" key="2">
    <source>
        <dbReference type="EMBL" id="MDE4907717.1"/>
    </source>
</evidence>
<protein>
    <submittedName>
        <fullName evidence="2">Uncharacterized protein</fullName>
    </submittedName>
</protein>
<keyword evidence="1" id="KW-0812">Transmembrane</keyword>
<name>A0A9Q4KTI4_9EURY</name>
<organism evidence="2 3">
    <name type="scientific">Methanogenium marinum</name>
    <dbReference type="NCBI Taxonomy" id="348610"/>
    <lineage>
        <taxon>Archaea</taxon>
        <taxon>Methanobacteriati</taxon>
        <taxon>Methanobacteriota</taxon>
        <taxon>Stenosarchaea group</taxon>
        <taxon>Methanomicrobia</taxon>
        <taxon>Methanomicrobiales</taxon>
        <taxon>Methanomicrobiaceae</taxon>
        <taxon>Methanogenium</taxon>
    </lineage>
</organism>